<dbReference type="Proteomes" id="UP001193389">
    <property type="component" value="Chromosome"/>
</dbReference>
<dbReference type="InterPro" id="IPR016047">
    <property type="entry name" value="M23ase_b-sheet_dom"/>
</dbReference>
<keyword evidence="4" id="KW-1185">Reference proteome</keyword>
<dbReference type="PANTHER" id="PTHR21666">
    <property type="entry name" value="PEPTIDASE-RELATED"/>
    <property type="match status" value="1"/>
</dbReference>
<sequence length="323" mass="36564">MAKVKYRFNAHTLSYDKIVISFKTRVKRFLAVSSTTLATSILIAFGILQFYESPRMRILHKENERLLTQYELMYKDLGTIEKVLDEIEQRDNNLYRVIFESDPIPSTIRKAGFGGVNRYSKLESFDNSDLVIKTAEKIDILSKEAYIQAKSYDDVMKMAMNKEELVAGMPAIMPISNKSLKSTASGWGYRIHPIYKIKQFHYGMDFTANIGTPIYATGDGVVKDVQSIGGGFGKFVIIDHGFGYETLYGHMSDFKVKKGDKVKRGSVIGLVGNSGTSTGPHVHYEVHKNGEPVNPQYYYFKDLNAQEYEKMVKISSNIGQTFD</sequence>
<dbReference type="KEGG" id="anf:AQPE_3395"/>
<feature type="domain" description="M23ase beta-sheet core" evidence="2">
    <location>
        <begin position="199"/>
        <end position="295"/>
    </location>
</feature>
<dbReference type="Gene3D" id="2.70.70.10">
    <property type="entry name" value="Glucose Permease (Domain IIA)"/>
    <property type="match status" value="1"/>
</dbReference>
<dbReference type="PANTHER" id="PTHR21666:SF286">
    <property type="entry name" value="LIPOPROTEIN NLPD"/>
    <property type="match status" value="1"/>
</dbReference>
<accession>A0A5K7SCM3</accession>
<gene>
    <name evidence="3" type="ORF">AQPE_3395</name>
</gene>
<dbReference type="FunFam" id="2.70.70.10:FF:000006">
    <property type="entry name" value="M23 family peptidase"/>
    <property type="match status" value="1"/>
</dbReference>
<dbReference type="Pfam" id="PF01551">
    <property type="entry name" value="Peptidase_M23"/>
    <property type="match status" value="1"/>
</dbReference>
<name>A0A5K7SCM3_9BACT</name>
<evidence type="ECO:0000313" key="3">
    <source>
        <dbReference type="EMBL" id="BBE19219.1"/>
    </source>
</evidence>
<dbReference type="InterPro" id="IPR011055">
    <property type="entry name" value="Dup_hybrid_motif"/>
</dbReference>
<organism evidence="3 4">
    <name type="scientific">Aquipluma nitroreducens</name>
    <dbReference type="NCBI Taxonomy" id="2010828"/>
    <lineage>
        <taxon>Bacteria</taxon>
        <taxon>Pseudomonadati</taxon>
        <taxon>Bacteroidota</taxon>
        <taxon>Bacteroidia</taxon>
        <taxon>Marinilabiliales</taxon>
        <taxon>Prolixibacteraceae</taxon>
        <taxon>Aquipluma</taxon>
    </lineage>
</organism>
<dbReference type="RefSeq" id="WP_318347487.1">
    <property type="nucleotide sequence ID" value="NZ_AP018694.1"/>
</dbReference>
<dbReference type="CDD" id="cd12797">
    <property type="entry name" value="M23_peptidase"/>
    <property type="match status" value="1"/>
</dbReference>
<evidence type="ECO:0000256" key="1">
    <source>
        <dbReference type="SAM" id="Phobius"/>
    </source>
</evidence>
<protein>
    <submittedName>
        <fullName evidence="3">Peptidase, family M23</fullName>
    </submittedName>
</protein>
<reference evidence="3" key="1">
    <citation type="journal article" date="2020" name="Int. J. Syst. Evol. Microbiol.">
        <title>Aquipluma nitroreducens gen. nov. sp. nov., a novel facultatively anaerobic bacterium isolated from a freshwater lake.</title>
        <authorList>
            <person name="Watanabe M."/>
            <person name="Kojima H."/>
            <person name="Fukui M."/>
        </authorList>
    </citation>
    <scope>NUCLEOTIDE SEQUENCE</scope>
    <source>
        <strain evidence="3">MeG22</strain>
    </source>
</reference>
<dbReference type="SUPFAM" id="SSF51261">
    <property type="entry name" value="Duplicated hybrid motif"/>
    <property type="match status" value="1"/>
</dbReference>
<dbReference type="InterPro" id="IPR050570">
    <property type="entry name" value="Cell_wall_metabolism_enzyme"/>
</dbReference>
<proteinExistence type="predicted"/>
<keyword evidence="1" id="KW-0472">Membrane</keyword>
<keyword evidence="1" id="KW-1133">Transmembrane helix</keyword>
<dbReference type="GO" id="GO:0004222">
    <property type="term" value="F:metalloendopeptidase activity"/>
    <property type="evidence" value="ECO:0007669"/>
    <property type="project" value="TreeGrafter"/>
</dbReference>
<dbReference type="AlphaFoldDB" id="A0A5K7SCM3"/>
<evidence type="ECO:0000313" key="4">
    <source>
        <dbReference type="Proteomes" id="UP001193389"/>
    </source>
</evidence>
<keyword evidence="1" id="KW-0812">Transmembrane</keyword>
<dbReference type="EMBL" id="AP018694">
    <property type="protein sequence ID" value="BBE19219.1"/>
    <property type="molecule type" value="Genomic_DNA"/>
</dbReference>
<evidence type="ECO:0000259" key="2">
    <source>
        <dbReference type="Pfam" id="PF01551"/>
    </source>
</evidence>
<feature type="transmembrane region" description="Helical" evidence="1">
    <location>
        <begin position="29"/>
        <end position="51"/>
    </location>
</feature>